<sequence>MHHAEYVDICVTNNIKEYIQSNLQKTPRLLWEEIGLSNTNITEKQIYSWWLNYSQSVWKKDQNQIVSSIKVIESYNNIEILFSTVNTEVTVIAFAVTKMIHNLGIKAKEIGIDATYLDFYSNVALLQPEAENSEENTDLLIQSAIRNKTKKISFVFCPAENHNNIIDLITKHFYQHPFIPVYNNQYYTKEQIYENAIKEMYLYCKENNLKWAWSYFWMQ</sequence>
<protein>
    <submittedName>
        <fullName evidence="1">4851_t:CDS:1</fullName>
    </submittedName>
</protein>
<dbReference type="EMBL" id="CAJVPW010001378">
    <property type="protein sequence ID" value="CAG8482530.1"/>
    <property type="molecule type" value="Genomic_DNA"/>
</dbReference>
<reference evidence="1" key="1">
    <citation type="submission" date="2021-06" db="EMBL/GenBank/DDBJ databases">
        <authorList>
            <person name="Kallberg Y."/>
            <person name="Tangrot J."/>
            <person name="Rosling A."/>
        </authorList>
    </citation>
    <scope>NUCLEOTIDE SEQUENCE</scope>
    <source>
        <strain evidence="1">28 12/20/2015</strain>
    </source>
</reference>
<evidence type="ECO:0000313" key="1">
    <source>
        <dbReference type="EMBL" id="CAG8482530.1"/>
    </source>
</evidence>
<name>A0ACA9KN43_9GLOM</name>
<keyword evidence="2" id="KW-1185">Reference proteome</keyword>
<proteinExistence type="predicted"/>
<comment type="caution">
    <text evidence="1">The sequence shown here is derived from an EMBL/GenBank/DDBJ whole genome shotgun (WGS) entry which is preliminary data.</text>
</comment>
<evidence type="ECO:0000313" key="2">
    <source>
        <dbReference type="Proteomes" id="UP000789366"/>
    </source>
</evidence>
<gene>
    <name evidence="1" type="ORF">SPELUC_LOCUS2188</name>
</gene>
<organism evidence="1 2">
    <name type="scientific">Cetraspora pellucida</name>
    <dbReference type="NCBI Taxonomy" id="1433469"/>
    <lineage>
        <taxon>Eukaryota</taxon>
        <taxon>Fungi</taxon>
        <taxon>Fungi incertae sedis</taxon>
        <taxon>Mucoromycota</taxon>
        <taxon>Glomeromycotina</taxon>
        <taxon>Glomeromycetes</taxon>
        <taxon>Diversisporales</taxon>
        <taxon>Gigasporaceae</taxon>
        <taxon>Cetraspora</taxon>
    </lineage>
</organism>
<dbReference type="Proteomes" id="UP000789366">
    <property type="component" value="Unassembled WGS sequence"/>
</dbReference>
<accession>A0ACA9KN43</accession>